<dbReference type="RefSeq" id="WP_014427715.1">
    <property type="nucleotide sequence ID" value="NC_017075.1"/>
</dbReference>
<evidence type="ECO:0000313" key="5">
    <source>
        <dbReference type="Proteomes" id="UP000007883"/>
    </source>
</evidence>
<dbReference type="HOGENOM" id="CLU_038034_2_5_4"/>
<dbReference type="Pfam" id="PF01497">
    <property type="entry name" value="Peripla_BP_2"/>
    <property type="match status" value="1"/>
</dbReference>
<reference evidence="4 5" key="1">
    <citation type="journal article" date="2012" name="J. Bacteriol.">
        <title>Complete genome sequence of phototrophic betaproteobacterium Rubrivivax gelatinosus IL144.</title>
        <authorList>
            <person name="Nagashima S."/>
            <person name="Kamimura A."/>
            <person name="Shimizu T."/>
            <person name="Nakamura-isaki S."/>
            <person name="Aono E."/>
            <person name="Sakamoto K."/>
            <person name="Ichikawa N."/>
            <person name="Nakazawa H."/>
            <person name="Sekine M."/>
            <person name="Yamazaki S."/>
            <person name="Fujita N."/>
            <person name="Shimada K."/>
            <person name="Hanada S."/>
            <person name="Nagashima K.V.P."/>
        </authorList>
    </citation>
    <scope>NUCLEOTIDE SEQUENCE [LARGE SCALE GENOMIC DNA]</scope>
    <source>
        <strain evidence="5">NBRC 100245 / IL144</strain>
    </source>
</reference>
<proteinExistence type="predicted"/>
<dbReference type="Gene3D" id="3.40.50.1980">
    <property type="entry name" value="Nitrogenase molybdenum iron protein domain"/>
    <property type="match status" value="2"/>
</dbReference>
<dbReference type="InterPro" id="IPR050902">
    <property type="entry name" value="ABC_Transporter_SBP"/>
</dbReference>
<dbReference type="NCBIfam" id="NF038402">
    <property type="entry name" value="TroA_like"/>
    <property type="match status" value="1"/>
</dbReference>
<dbReference type="PROSITE" id="PS50983">
    <property type="entry name" value="FE_B12_PBP"/>
    <property type="match status" value="1"/>
</dbReference>
<name>I0HPA9_RUBGI</name>
<evidence type="ECO:0000256" key="2">
    <source>
        <dbReference type="SAM" id="SignalP"/>
    </source>
</evidence>
<gene>
    <name evidence="4" type="ordered locus">RGE_15050</name>
</gene>
<dbReference type="eggNOG" id="COG0614">
    <property type="taxonomic scope" value="Bacteria"/>
</dbReference>
<accession>I0HPA9</accession>
<dbReference type="PANTHER" id="PTHR30535">
    <property type="entry name" value="VITAMIN B12-BINDING PROTEIN"/>
    <property type="match status" value="1"/>
</dbReference>
<dbReference type="InterPro" id="IPR054828">
    <property type="entry name" value="Vit_B12_bind_prot"/>
</dbReference>
<dbReference type="AlphaFoldDB" id="I0HPA9"/>
<dbReference type="STRING" id="983917.RGE_15050"/>
<dbReference type="InterPro" id="IPR002491">
    <property type="entry name" value="ABC_transptr_periplasmic_BD"/>
</dbReference>
<keyword evidence="5" id="KW-1185">Reference proteome</keyword>
<dbReference type="SUPFAM" id="SSF53807">
    <property type="entry name" value="Helical backbone' metal receptor"/>
    <property type="match status" value="1"/>
</dbReference>
<protein>
    <submittedName>
        <fullName evidence="4">Putative ABC transporter substrate binding protein</fullName>
    </submittedName>
</protein>
<dbReference type="GO" id="GO:0071281">
    <property type="term" value="P:cellular response to iron ion"/>
    <property type="evidence" value="ECO:0007669"/>
    <property type="project" value="TreeGrafter"/>
</dbReference>
<dbReference type="KEGG" id="rge:RGE_15050"/>
<sequence length="290" mass="31487">MSAMRLLRRLAGLLALCAGVAAAAEPVRDDRGVAWQGGPPRRIVSLLPSLTETVCALGACDRLVGVDRFSDWPAQVNTLPRLGGLDDASVERIVALRPDVVLAARSARVAERFEALGLKVLVFDSDNHAQVRHSTEALARVLGQPQRAAQLWAAIHRDETAAAARIPPRLRGRSVYFEVDSTPYAAGTTSFIGETLQRLGLRNVVPAEYGAFPRLNPEFLVRRSPDLVMAMDRELATMAARPGWHTLRALKDGQTCGFESERYVLLIRPGPRMGEAALAIADCLAGLPER</sequence>
<dbReference type="EMBL" id="AP012320">
    <property type="protein sequence ID" value="BAL94846.1"/>
    <property type="molecule type" value="Genomic_DNA"/>
</dbReference>
<evidence type="ECO:0000259" key="3">
    <source>
        <dbReference type="PROSITE" id="PS50983"/>
    </source>
</evidence>
<feature type="signal peptide" evidence="2">
    <location>
        <begin position="1"/>
        <end position="23"/>
    </location>
</feature>
<dbReference type="Proteomes" id="UP000007883">
    <property type="component" value="Chromosome"/>
</dbReference>
<feature type="domain" description="Fe/B12 periplasmic-binding" evidence="3">
    <location>
        <begin position="42"/>
        <end position="290"/>
    </location>
</feature>
<evidence type="ECO:0000256" key="1">
    <source>
        <dbReference type="ARBA" id="ARBA00022729"/>
    </source>
</evidence>
<dbReference type="PATRIC" id="fig|983917.3.peg.1470"/>
<evidence type="ECO:0000313" key="4">
    <source>
        <dbReference type="EMBL" id="BAL94846.1"/>
    </source>
</evidence>
<keyword evidence="1 2" id="KW-0732">Signal</keyword>
<dbReference type="PANTHER" id="PTHR30535:SF34">
    <property type="entry name" value="MOLYBDATE-BINDING PROTEIN MOLA"/>
    <property type="match status" value="1"/>
</dbReference>
<feature type="chain" id="PRO_5003629089" evidence="2">
    <location>
        <begin position="24"/>
        <end position="290"/>
    </location>
</feature>
<organism evidence="4 5">
    <name type="scientific">Rubrivivax gelatinosus (strain NBRC 100245 / IL144)</name>
    <dbReference type="NCBI Taxonomy" id="983917"/>
    <lineage>
        <taxon>Bacteria</taxon>
        <taxon>Pseudomonadati</taxon>
        <taxon>Pseudomonadota</taxon>
        <taxon>Betaproteobacteria</taxon>
        <taxon>Burkholderiales</taxon>
        <taxon>Sphaerotilaceae</taxon>
        <taxon>Rubrivivax</taxon>
    </lineage>
</organism>